<name>A0A2U8E193_9BACT</name>
<keyword evidence="2" id="KW-1185">Reference proteome</keyword>
<accession>A0A2U8E193</accession>
<reference evidence="1 2" key="1">
    <citation type="journal article" date="2018" name="Syst. Appl. Microbiol.">
        <title>Ereboglobus luteus gen. nov. sp. nov. from cockroach guts, and new insights into the oxygen relationship of the genera Opitutus and Didymococcus (Verrucomicrobia: Opitutaceae).</title>
        <authorList>
            <person name="Tegtmeier D."/>
            <person name="Belitz A."/>
            <person name="Radek R."/>
            <person name="Heimerl T."/>
            <person name="Brune A."/>
        </authorList>
    </citation>
    <scope>NUCLEOTIDE SEQUENCE [LARGE SCALE GENOMIC DNA]</scope>
    <source>
        <strain evidence="1 2">Ho45</strain>
    </source>
</reference>
<dbReference type="AlphaFoldDB" id="A0A2U8E193"/>
<protein>
    <submittedName>
        <fullName evidence="1">Uncharacterized protein</fullName>
    </submittedName>
</protein>
<dbReference type="Proteomes" id="UP000244896">
    <property type="component" value="Chromosome"/>
</dbReference>
<proteinExistence type="predicted"/>
<organism evidence="1 2">
    <name type="scientific">Ereboglobus luteus</name>
    <dbReference type="NCBI Taxonomy" id="1796921"/>
    <lineage>
        <taxon>Bacteria</taxon>
        <taxon>Pseudomonadati</taxon>
        <taxon>Verrucomicrobiota</taxon>
        <taxon>Opitutia</taxon>
        <taxon>Opitutales</taxon>
        <taxon>Opitutaceae</taxon>
        <taxon>Ereboglobus</taxon>
    </lineage>
</organism>
<dbReference type="KEGG" id="elut:CKA38_04645"/>
<dbReference type="EMBL" id="CP023004">
    <property type="protein sequence ID" value="AWI08638.1"/>
    <property type="molecule type" value="Genomic_DNA"/>
</dbReference>
<sequence length="184" mass="21479">MLFIGILLVCAGCRKNPYDQKISAANQEELNRWLSFNTHRLSVREIEEINNSMREIRISFMLQDAKKSKSNETLNRLLCEKINGLPLKEMVVMGYELQIGRYEVERLRLVGDLHHKNKLKTRPGDLDSERFLREQKEMVSEQIGTFDSRIERCKTRIKELCEKFAMPDPATDYTPPERISTGES</sequence>
<evidence type="ECO:0000313" key="1">
    <source>
        <dbReference type="EMBL" id="AWI08638.1"/>
    </source>
</evidence>
<gene>
    <name evidence="1" type="ORF">CKA38_04645</name>
</gene>
<evidence type="ECO:0000313" key="2">
    <source>
        <dbReference type="Proteomes" id="UP000244896"/>
    </source>
</evidence>